<dbReference type="AlphaFoldDB" id="B7PUQ9"/>
<evidence type="ECO:0000313" key="3">
    <source>
        <dbReference type="Proteomes" id="UP000001555"/>
    </source>
</evidence>
<evidence type="ECO:0000313" key="2">
    <source>
        <dbReference type="EnsemblMetazoa" id="ISCW006949-PA"/>
    </source>
</evidence>
<organism>
    <name type="scientific">Ixodes scapularis</name>
    <name type="common">Black-legged tick</name>
    <name type="synonym">Deer tick</name>
    <dbReference type="NCBI Taxonomy" id="6945"/>
    <lineage>
        <taxon>Eukaryota</taxon>
        <taxon>Metazoa</taxon>
        <taxon>Ecdysozoa</taxon>
        <taxon>Arthropoda</taxon>
        <taxon>Chelicerata</taxon>
        <taxon>Arachnida</taxon>
        <taxon>Acari</taxon>
        <taxon>Parasitiformes</taxon>
        <taxon>Ixodida</taxon>
        <taxon>Ixodoidea</taxon>
        <taxon>Ixodidae</taxon>
        <taxon>Ixodinae</taxon>
        <taxon>Ixodes</taxon>
    </lineage>
</organism>
<dbReference type="InParanoid" id="B7PUQ9"/>
<dbReference type="EMBL" id="ABJB011084011">
    <property type="status" value="NOT_ANNOTATED_CDS"/>
    <property type="molecule type" value="Genomic_DNA"/>
</dbReference>
<accession>B7PUQ9</accession>
<dbReference type="VEuPathDB" id="VectorBase:ISCI006949"/>
<dbReference type="EMBL" id="DS794626">
    <property type="protein sequence ID" value="EEC10330.1"/>
    <property type="molecule type" value="Genomic_DNA"/>
</dbReference>
<sequence length="188" mass="20601">MRHSHGTGLAPMASIAVYRELKWAIVGCNLRRGRASVHNNILFNAKCAKVHWIGLSFGLLGSYSHETVLKNAARLEQTNPLVHNDMATQFLPGNSGGGGEQSLPVVHTLQRKAYSIYLHLCKIWQGSVPPVCVSRYDRKYAALRFSAPVQVNQTSSQSTKTKIVFTLAGSCSTICAGREHKTTYSVTT</sequence>
<dbReference type="VEuPathDB" id="VectorBase:ISCW006949"/>
<gene>
    <name evidence="1" type="ORF">IscW_ISCW006949</name>
</gene>
<keyword evidence="3" id="KW-1185">Reference proteome</keyword>
<dbReference type="HOGENOM" id="CLU_1442578_0_0_1"/>
<reference evidence="2" key="2">
    <citation type="submission" date="2020-05" db="UniProtKB">
        <authorList>
            <consortium name="EnsemblMetazoa"/>
        </authorList>
    </citation>
    <scope>IDENTIFICATION</scope>
    <source>
        <strain evidence="2">wikel</strain>
    </source>
</reference>
<proteinExistence type="predicted"/>
<name>B7PUQ9_IXOSC</name>
<protein>
    <submittedName>
        <fullName evidence="1 2">Uncharacterized protein</fullName>
    </submittedName>
</protein>
<reference evidence="1 3" key="1">
    <citation type="submission" date="2008-03" db="EMBL/GenBank/DDBJ databases">
        <title>Annotation of Ixodes scapularis.</title>
        <authorList>
            <consortium name="Ixodes scapularis Genome Project Consortium"/>
            <person name="Caler E."/>
            <person name="Hannick L.I."/>
            <person name="Bidwell S."/>
            <person name="Joardar V."/>
            <person name="Thiagarajan M."/>
            <person name="Amedeo P."/>
            <person name="Galinsky K.J."/>
            <person name="Schobel S."/>
            <person name="Inman J."/>
            <person name="Hostetler J."/>
            <person name="Miller J."/>
            <person name="Hammond M."/>
            <person name="Megy K."/>
            <person name="Lawson D."/>
            <person name="Kodira C."/>
            <person name="Sutton G."/>
            <person name="Meyer J."/>
            <person name="Hill C.A."/>
            <person name="Birren B."/>
            <person name="Nene V."/>
            <person name="Collins F."/>
            <person name="Alarcon-Chaidez F."/>
            <person name="Wikel S."/>
            <person name="Strausberg R."/>
        </authorList>
    </citation>
    <scope>NUCLEOTIDE SEQUENCE [LARGE SCALE GENOMIC DNA]</scope>
    <source>
        <strain evidence="3">Wikel</strain>
        <strain evidence="1">Wikel colony</strain>
    </source>
</reference>
<evidence type="ECO:0000313" key="1">
    <source>
        <dbReference type="EMBL" id="EEC10330.1"/>
    </source>
</evidence>
<dbReference type="Proteomes" id="UP000001555">
    <property type="component" value="Unassembled WGS sequence"/>
</dbReference>
<dbReference type="EnsemblMetazoa" id="ISCW006949-RA">
    <property type="protein sequence ID" value="ISCW006949-PA"/>
    <property type="gene ID" value="ISCW006949"/>
</dbReference>
<dbReference type="PaxDb" id="6945-B7PUQ9"/>